<sequence length="77" mass="8332">MIGSSAPRPSVWAGLWAVIRLFLTAADDLLAALAGARPLRSDAHDVARVVGDAYRTGKHHVAEGHVIDDEDDEEDER</sequence>
<dbReference type="Proteomes" id="UP001500831">
    <property type="component" value="Unassembled WGS sequence"/>
</dbReference>
<evidence type="ECO:0000313" key="2">
    <source>
        <dbReference type="Proteomes" id="UP001500831"/>
    </source>
</evidence>
<comment type="caution">
    <text evidence="1">The sequence shown here is derived from an EMBL/GenBank/DDBJ whole genome shotgun (WGS) entry which is preliminary data.</text>
</comment>
<evidence type="ECO:0000313" key="1">
    <source>
        <dbReference type="EMBL" id="GAA2875529.1"/>
    </source>
</evidence>
<name>A0ABP6IEF3_9ACTN</name>
<accession>A0ABP6IEF3</accession>
<reference evidence="2" key="1">
    <citation type="journal article" date="2019" name="Int. J. Syst. Evol. Microbiol.">
        <title>The Global Catalogue of Microorganisms (GCM) 10K type strain sequencing project: providing services to taxonomists for standard genome sequencing and annotation.</title>
        <authorList>
            <consortium name="The Broad Institute Genomics Platform"/>
            <consortium name="The Broad Institute Genome Sequencing Center for Infectious Disease"/>
            <person name="Wu L."/>
            <person name="Ma J."/>
        </authorList>
    </citation>
    <scope>NUCLEOTIDE SEQUENCE [LARGE SCALE GENOMIC DNA]</scope>
    <source>
        <strain evidence="2">JCM 6242</strain>
    </source>
</reference>
<keyword evidence="2" id="KW-1185">Reference proteome</keyword>
<organism evidence="1 2">
    <name type="scientific">Streptosporangium fragile</name>
    <dbReference type="NCBI Taxonomy" id="46186"/>
    <lineage>
        <taxon>Bacteria</taxon>
        <taxon>Bacillati</taxon>
        <taxon>Actinomycetota</taxon>
        <taxon>Actinomycetes</taxon>
        <taxon>Streptosporangiales</taxon>
        <taxon>Streptosporangiaceae</taxon>
        <taxon>Streptosporangium</taxon>
    </lineage>
</organism>
<dbReference type="EMBL" id="BAAAVI010000024">
    <property type="protein sequence ID" value="GAA2875529.1"/>
    <property type="molecule type" value="Genomic_DNA"/>
</dbReference>
<proteinExistence type="predicted"/>
<protein>
    <submittedName>
        <fullName evidence="1">Uncharacterized protein</fullName>
    </submittedName>
</protein>
<gene>
    <name evidence="1" type="ORF">GCM10010517_36440</name>
</gene>
<dbReference type="RefSeq" id="WP_344972802.1">
    <property type="nucleotide sequence ID" value="NZ_BAAAVI010000024.1"/>
</dbReference>